<dbReference type="InterPro" id="IPR052051">
    <property type="entry name" value="TCR_complex_component"/>
</dbReference>
<dbReference type="SUPFAM" id="SSF48726">
    <property type="entry name" value="Immunoglobulin"/>
    <property type="match status" value="2"/>
</dbReference>
<evidence type="ECO:0000256" key="4">
    <source>
        <dbReference type="ARBA" id="ARBA00022859"/>
    </source>
</evidence>
<evidence type="ECO:0000256" key="7">
    <source>
        <dbReference type="ARBA" id="ARBA00023180"/>
    </source>
</evidence>
<name>A0A3Q3IZT0_MONAL</name>
<evidence type="ECO:0000256" key="3">
    <source>
        <dbReference type="ARBA" id="ARBA00022729"/>
    </source>
</evidence>
<evidence type="ECO:0000313" key="11">
    <source>
        <dbReference type="Ensembl" id="ENSMALP00000011428.1"/>
    </source>
</evidence>
<keyword evidence="8" id="KW-1133">Transmembrane helix</keyword>
<evidence type="ECO:0000313" key="12">
    <source>
        <dbReference type="Proteomes" id="UP000261600"/>
    </source>
</evidence>
<dbReference type="InterPro" id="IPR003599">
    <property type="entry name" value="Ig_sub"/>
</dbReference>
<dbReference type="InterPro" id="IPR013783">
    <property type="entry name" value="Ig-like_fold"/>
</dbReference>
<keyword evidence="8" id="KW-0812">Transmembrane</keyword>
<dbReference type="GO" id="GO:0009617">
    <property type="term" value="P:response to bacterium"/>
    <property type="evidence" value="ECO:0007669"/>
    <property type="project" value="TreeGrafter"/>
</dbReference>
<keyword evidence="3 9" id="KW-0732">Signal</keyword>
<dbReference type="Proteomes" id="UP000261600">
    <property type="component" value="Unplaced"/>
</dbReference>
<dbReference type="GO" id="GO:0005886">
    <property type="term" value="C:plasma membrane"/>
    <property type="evidence" value="ECO:0007669"/>
    <property type="project" value="UniProtKB-SubCell"/>
</dbReference>
<feature type="signal peptide" evidence="9">
    <location>
        <begin position="1"/>
        <end position="16"/>
    </location>
</feature>
<comment type="subcellular location">
    <subcellularLocation>
        <location evidence="1">Cell membrane</location>
    </subcellularLocation>
</comment>
<dbReference type="Ensembl" id="ENSMALT00000011673.1">
    <property type="protein sequence ID" value="ENSMALP00000011428.1"/>
    <property type="gene ID" value="ENSMALG00000008130.1"/>
</dbReference>
<evidence type="ECO:0000256" key="6">
    <source>
        <dbReference type="ARBA" id="ARBA00023157"/>
    </source>
</evidence>
<dbReference type="GO" id="GO:0002376">
    <property type="term" value="P:immune system process"/>
    <property type="evidence" value="ECO:0007669"/>
    <property type="project" value="UniProtKB-KW"/>
</dbReference>
<feature type="chain" id="PRO_5018775912" description="Ig-like domain-containing protein" evidence="9">
    <location>
        <begin position="17"/>
        <end position="341"/>
    </location>
</feature>
<evidence type="ECO:0000256" key="8">
    <source>
        <dbReference type="SAM" id="Phobius"/>
    </source>
</evidence>
<reference evidence="11" key="1">
    <citation type="submission" date="2025-08" db="UniProtKB">
        <authorList>
            <consortium name="Ensembl"/>
        </authorList>
    </citation>
    <scope>IDENTIFICATION</scope>
</reference>
<reference evidence="11" key="2">
    <citation type="submission" date="2025-09" db="UniProtKB">
        <authorList>
            <consortium name="Ensembl"/>
        </authorList>
    </citation>
    <scope>IDENTIFICATION</scope>
</reference>
<keyword evidence="7" id="KW-0325">Glycoprotein</keyword>
<evidence type="ECO:0000259" key="10">
    <source>
        <dbReference type="PROSITE" id="PS50835"/>
    </source>
</evidence>
<evidence type="ECO:0000256" key="1">
    <source>
        <dbReference type="ARBA" id="ARBA00004236"/>
    </source>
</evidence>
<evidence type="ECO:0000256" key="2">
    <source>
        <dbReference type="ARBA" id="ARBA00022475"/>
    </source>
</evidence>
<dbReference type="PANTHER" id="PTHR19433:SF133">
    <property type="entry name" value="IMMUNE-TYPE RECEPTOR 5 PRECURSOR-RELATED"/>
    <property type="match status" value="1"/>
</dbReference>
<protein>
    <recommendedName>
        <fullName evidence="10">Ig-like domain-containing protein</fullName>
    </recommendedName>
</protein>
<dbReference type="STRING" id="43700.ENSMALP00000011428"/>
<dbReference type="InterPro" id="IPR013106">
    <property type="entry name" value="Ig_V-set"/>
</dbReference>
<proteinExistence type="predicted"/>
<keyword evidence="4" id="KW-0391">Immunity</keyword>
<dbReference type="AlphaFoldDB" id="A0A3Q3IZT0"/>
<dbReference type="Gene3D" id="2.60.40.10">
    <property type="entry name" value="Immunoglobulins"/>
    <property type="match status" value="2"/>
</dbReference>
<dbReference type="CDD" id="cd00099">
    <property type="entry name" value="IgV"/>
    <property type="match status" value="2"/>
</dbReference>
<evidence type="ECO:0000256" key="5">
    <source>
        <dbReference type="ARBA" id="ARBA00023136"/>
    </source>
</evidence>
<feature type="transmembrane region" description="Helical" evidence="8">
    <location>
        <begin position="267"/>
        <end position="286"/>
    </location>
</feature>
<dbReference type="InterPro" id="IPR036179">
    <property type="entry name" value="Ig-like_dom_sf"/>
</dbReference>
<dbReference type="PANTHER" id="PTHR19433">
    <property type="entry name" value="T-CELL RECEPTOR ALPHA CHAIN V REGION-RELATED"/>
    <property type="match status" value="1"/>
</dbReference>
<feature type="domain" description="Ig-like" evidence="10">
    <location>
        <begin position="126"/>
        <end position="224"/>
    </location>
</feature>
<keyword evidence="2" id="KW-1003">Cell membrane</keyword>
<accession>A0A3Q3IZT0</accession>
<dbReference type="SMART" id="SM00406">
    <property type="entry name" value="IGv"/>
    <property type="match status" value="2"/>
</dbReference>
<dbReference type="PROSITE" id="PS50835">
    <property type="entry name" value="IG_LIKE"/>
    <property type="match status" value="1"/>
</dbReference>
<dbReference type="InterPro" id="IPR007110">
    <property type="entry name" value="Ig-like_dom"/>
</dbReference>
<sequence length="341" mass="37623">MSVIFYLLLMLQVGRCRDDQKIVTKTVGVGENVILRCVRQTSGDVGRIYWVKLVAGNMPEVLGRAFNFDYDGVANVSRVATKQEPGTFVLQIAETKLSDTAFYYCLKSERFNISFLKGIFLRIKEPDISAVIQDFPPDSARPGDSVTLQCSVFSGSESKTCPGEHSVYWFKVGSDESHPSVIYAQGNSGDQCEKSAEAYSPQKCAYSFSRNVSSSDAGTYYCAVAACGQILFGNGTKLDIEGNCTICLYNKEITKILIHFYQILKIIYSYSFITLVFLCVLVVSTCDSQTGHIMLLGARTEDSLVYSTAVFTGRKAGKAGRRNATAKEETIYTRVRASVND</sequence>
<dbReference type="SMART" id="SM00409">
    <property type="entry name" value="IG"/>
    <property type="match status" value="2"/>
</dbReference>
<evidence type="ECO:0000256" key="9">
    <source>
        <dbReference type="SAM" id="SignalP"/>
    </source>
</evidence>
<keyword evidence="5 8" id="KW-0472">Membrane</keyword>
<keyword evidence="6" id="KW-1015">Disulfide bond</keyword>
<organism evidence="11 12">
    <name type="scientific">Monopterus albus</name>
    <name type="common">Swamp eel</name>
    <dbReference type="NCBI Taxonomy" id="43700"/>
    <lineage>
        <taxon>Eukaryota</taxon>
        <taxon>Metazoa</taxon>
        <taxon>Chordata</taxon>
        <taxon>Craniata</taxon>
        <taxon>Vertebrata</taxon>
        <taxon>Euteleostomi</taxon>
        <taxon>Actinopterygii</taxon>
        <taxon>Neopterygii</taxon>
        <taxon>Teleostei</taxon>
        <taxon>Neoteleostei</taxon>
        <taxon>Acanthomorphata</taxon>
        <taxon>Anabantaria</taxon>
        <taxon>Synbranchiformes</taxon>
        <taxon>Synbranchidae</taxon>
        <taxon>Monopterus</taxon>
    </lineage>
</organism>
<keyword evidence="12" id="KW-1185">Reference proteome</keyword>
<dbReference type="Pfam" id="PF07686">
    <property type="entry name" value="V-set"/>
    <property type="match status" value="2"/>
</dbReference>